<evidence type="ECO:0000256" key="1">
    <source>
        <dbReference type="SAM" id="MobiDB-lite"/>
    </source>
</evidence>
<accession>A0A0F9SS77</accession>
<evidence type="ECO:0000313" key="2">
    <source>
        <dbReference type="EMBL" id="KKN32058.1"/>
    </source>
</evidence>
<proteinExistence type="predicted"/>
<dbReference type="AlphaFoldDB" id="A0A0F9SS77"/>
<comment type="caution">
    <text evidence="2">The sequence shown here is derived from an EMBL/GenBank/DDBJ whole genome shotgun (WGS) entry which is preliminary data.</text>
</comment>
<sequence>MAVDLFDVYQTRIARASQVELIIRLLPTVASWTSDHESADPLLRTEPSMSVPGIVISYSTNGTAGGVVLGRVPPEPGSRKVGGKVPIHHGGRSGGRIKPGGHGSPGCQPGGKVNPGGIIVPGGKIREYNHQRGTSISSGIVESGGNRSPGCHPSGSTHHGGISVPGGIMIFGGHSKPGGNGGKASEGGRRLVISPGNIRCKSRQANAWRAHSG</sequence>
<dbReference type="EMBL" id="LAZR01002280">
    <property type="protein sequence ID" value="KKN32058.1"/>
    <property type="molecule type" value="Genomic_DNA"/>
</dbReference>
<feature type="region of interest" description="Disordered" evidence="1">
    <location>
        <begin position="142"/>
        <end position="165"/>
    </location>
</feature>
<reference evidence="2" key="1">
    <citation type="journal article" date="2015" name="Nature">
        <title>Complex archaea that bridge the gap between prokaryotes and eukaryotes.</title>
        <authorList>
            <person name="Spang A."/>
            <person name="Saw J.H."/>
            <person name="Jorgensen S.L."/>
            <person name="Zaremba-Niedzwiedzka K."/>
            <person name="Martijn J."/>
            <person name="Lind A.E."/>
            <person name="van Eijk R."/>
            <person name="Schleper C."/>
            <person name="Guy L."/>
            <person name="Ettema T.J."/>
        </authorList>
    </citation>
    <scope>NUCLEOTIDE SEQUENCE</scope>
</reference>
<gene>
    <name evidence="2" type="ORF">LCGC14_0817820</name>
</gene>
<protein>
    <submittedName>
        <fullName evidence="2">Uncharacterized protein</fullName>
    </submittedName>
</protein>
<feature type="compositionally biased region" description="Gly residues" evidence="1">
    <location>
        <begin position="92"/>
        <end position="104"/>
    </location>
</feature>
<name>A0A0F9SS77_9ZZZZ</name>
<organism evidence="2">
    <name type="scientific">marine sediment metagenome</name>
    <dbReference type="NCBI Taxonomy" id="412755"/>
    <lineage>
        <taxon>unclassified sequences</taxon>
        <taxon>metagenomes</taxon>
        <taxon>ecological metagenomes</taxon>
    </lineage>
</organism>
<feature type="region of interest" description="Disordered" evidence="1">
    <location>
        <begin position="76"/>
        <end position="113"/>
    </location>
</feature>